<dbReference type="InterPro" id="IPR027417">
    <property type="entry name" value="P-loop_NTPase"/>
</dbReference>
<dbReference type="PANTHER" id="PTHR32309">
    <property type="entry name" value="TYROSINE-PROTEIN KINASE"/>
    <property type="match status" value="1"/>
</dbReference>
<dbReference type="RefSeq" id="WP_184076692.1">
    <property type="nucleotide sequence ID" value="NZ_JACIJP010000001.1"/>
</dbReference>
<keyword evidence="1" id="KW-0547">Nucleotide-binding</keyword>
<organism evidence="4 5">
    <name type="scientific">Sphingobium subterraneum</name>
    <dbReference type="NCBI Taxonomy" id="627688"/>
    <lineage>
        <taxon>Bacteria</taxon>
        <taxon>Pseudomonadati</taxon>
        <taxon>Pseudomonadota</taxon>
        <taxon>Alphaproteobacteria</taxon>
        <taxon>Sphingomonadales</taxon>
        <taxon>Sphingomonadaceae</taxon>
        <taxon>Sphingobium</taxon>
    </lineage>
</organism>
<sequence>MSDNNVASSSVSARPVRIPGAEELPEFVPDATHLKDTRIVGFKARHIAARPFSLLRTQVEKKLQANGWKLIGITSSSPGAGKSFLSANLAATLSRVPGRETYLFDLDIRRASQAHYFGLSGKAGIADFLNGDVTDLREVGQQVSGTNLSIFPTYPTDLESMQLLAGEEFAALVKAMRALPSNATIICDLPPVFANDDAMIISQSLDAFMLVVEQGVTNRKQVKDSLRLLQPTPCLGTILNRYEGGFSDPYGYGGRYGGQYADYYVGKND</sequence>
<comment type="caution">
    <text evidence="4">The sequence shown here is derived from an EMBL/GenBank/DDBJ whole genome shotgun (WGS) entry which is preliminary data.</text>
</comment>
<accession>A0A841IUZ3</accession>
<dbReference type="InterPro" id="IPR050445">
    <property type="entry name" value="Bact_polysacc_biosynth/exp"/>
</dbReference>
<keyword evidence="5" id="KW-1185">Reference proteome</keyword>
<dbReference type="CDD" id="cd05387">
    <property type="entry name" value="BY-kinase"/>
    <property type="match status" value="1"/>
</dbReference>
<gene>
    <name evidence="4" type="ORF">FHS92_000204</name>
</gene>
<evidence type="ECO:0000256" key="2">
    <source>
        <dbReference type="ARBA" id="ARBA00022840"/>
    </source>
</evidence>
<feature type="domain" description="CobQ/CobB/MinD/ParA nucleotide binding" evidence="3">
    <location>
        <begin position="72"/>
        <end position="244"/>
    </location>
</feature>
<dbReference type="Gene3D" id="3.40.50.300">
    <property type="entry name" value="P-loop containing nucleotide triphosphate hydrolases"/>
    <property type="match status" value="1"/>
</dbReference>
<protein>
    <submittedName>
        <fullName evidence="4">Capsular exopolysaccharide synthesis family protein</fullName>
    </submittedName>
</protein>
<proteinExistence type="predicted"/>
<dbReference type="EMBL" id="JACIJP010000001">
    <property type="protein sequence ID" value="MBB6122497.1"/>
    <property type="molecule type" value="Genomic_DNA"/>
</dbReference>
<dbReference type="Pfam" id="PF01656">
    <property type="entry name" value="CbiA"/>
    <property type="match status" value="1"/>
</dbReference>
<name>A0A841IUZ3_9SPHN</name>
<keyword evidence="2" id="KW-0067">ATP-binding</keyword>
<evidence type="ECO:0000259" key="3">
    <source>
        <dbReference type="Pfam" id="PF01656"/>
    </source>
</evidence>
<dbReference type="PANTHER" id="PTHR32309:SF31">
    <property type="entry name" value="CAPSULAR EXOPOLYSACCHARIDE FAMILY"/>
    <property type="match status" value="1"/>
</dbReference>
<dbReference type="SUPFAM" id="SSF52540">
    <property type="entry name" value="P-loop containing nucleoside triphosphate hydrolases"/>
    <property type="match status" value="1"/>
</dbReference>
<dbReference type="AlphaFoldDB" id="A0A841IUZ3"/>
<dbReference type="InterPro" id="IPR002586">
    <property type="entry name" value="CobQ/CobB/MinD/ParA_Nub-bd_dom"/>
</dbReference>
<evidence type="ECO:0000313" key="4">
    <source>
        <dbReference type="EMBL" id="MBB6122497.1"/>
    </source>
</evidence>
<evidence type="ECO:0000313" key="5">
    <source>
        <dbReference type="Proteomes" id="UP000552700"/>
    </source>
</evidence>
<reference evidence="4 5" key="1">
    <citation type="submission" date="2020-08" db="EMBL/GenBank/DDBJ databases">
        <title>Genomic Encyclopedia of Type Strains, Phase IV (KMG-IV): sequencing the most valuable type-strain genomes for metagenomic binning, comparative biology and taxonomic classification.</title>
        <authorList>
            <person name="Goeker M."/>
        </authorList>
    </citation>
    <scope>NUCLEOTIDE SEQUENCE [LARGE SCALE GENOMIC DNA]</scope>
    <source>
        <strain evidence="4 5">DSM 102255</strain>
    </source>
</reference>
<evidence type="ECO:0000256" key="1">
    <source>
        <dbReference type="ARBA" id="ARBA00022741"/>
    </source>
</evidence>
<dbReference type="InterPro" id="IPR005702">
    <property type="entry name" value="Wzc-like_C"/>
</dbReference>
<dbReference type="Proteomes" id="UP000552700">
    <property type="component" value="Unassembled WGS sequence"/>
</dbReference>